<protein>
    <submittedName>
        <fullName evidence="2">SH3 domain-containing protein</fullName>
    </submittedName>
</protein>
<dbReference type="AlphaFoldDB" id="A0A7C9HPP3"/>
<name>A0A7C9HPP3_9RHOB</name>
<organism evidence="2 3">
    <name type="scientific">Sediminimonas qiaohouensis</name>
    <dbReference type="NCBI Taxonomy" id="552061"/>
    <lineage>
        <taxon>Bacteria</taxon>
        <taxon>Pseudomonadati</taxon>
        <taxon>Pseudomonadota</taxon>
        <taxon>Alphaproteobacteria</taxon>
        <taxon>Rhodobacterales</taxon>
        <taxon>Roseobacteraceae</taxon>
        <taxon>Sediminimonas</taxon>
    </lineage>
</organism>
<evidence type="ECO:0000256" key="1">
    <source>
        <dbReference type="SAM" id="SignalP"/>
    </source>
</evidence>
<dbReference type="Gene3D" id="2.30.30.40">
    <property type="entry name" value="SH3 Domains"/>
    <property type="match status" value="1"/>
</dbReference>
<accession>A0A7C9HPP3</accession>
<sequence length="251" mass="27476">MIPVIRPIIAALLVFAAPIPALAQMDGHGPDAWMVSGVASDDTLNVRTGPGTDHLVIGTFAHDATGLRMITCVPYLPRRIYHALSDSQRADLPPRWCLMENEDSGVSGWVSAHYLAEDTSAAQTQMDPLVARGVALVRRLYDHRQRAQRGETAGPLAPPAARDYFFADLVARLSGPVGADPLFGTQDADVEGLRIRPAPERAMHRGLVTVHAKFRNFGQPQTAIFRLRVDPALDPPALRIMRIEHQGWSFP</sequence>
<reference evidence="2 3" key="1">
    <citation type="submission" date="2019-06" db="EMBL/GenBank/DDBJ databases">
        <title>Enrichment of Autotrophic Halophilic Microorganisms from Red Sea Brine Pool Using Microbial Electrosynthesis System.</title>
        <authorList>
            <person name="Alqahtani M.F."/>
            <person name="Bajracharya S."/>
            <person name="Katuri K.P."/>
            <person name="Ali M."/>
            <person name="Saikaly P.E."/>
        </authorList>
    </citation>
    <scope>NUCLEOTIDE SEQUENCE [LARGE SCALE GENOMIC DNA]</scope>
    <source>
        <strain evidence="2">MES6</strain>
    </source>
</reference>
<proteinExistence type="predicted"/>
<dbReference type="RefSeq" id="WP_273250538.1">
    <property type="nucleotide sequence ID" value="NZ_VENJ01000021.1"/>
</dbReference>
<gene>
    <name evidence="2" type="ORF">FH759_13340</name>
</gene>
<feature type="chain" id="PRO_5028899500" evidence="1">
    <location>
        <begin position="24"/>
        <end position="251"/>
    </location>
</feature>
<dbReference type="EMBL" id="VENJ01000021">
    <property type="protein sequence ID" value="MTJ05663.1"/>
    <property type="molecule type" value="Genomic_DNA"/>
</dbReference>
<keyword evidence="1" id="KW-0732">Signal</keyword>
<comment type="caution">
    <text evidence="2">The sequence shown here is derived from an EMBL/GenBank/DDBJ whole genome shotgun (WGS) entry which is preliminary data.</text>
</comment>
<evidence type="ECO:0000313" key="3">
    <source>
        <dbReference type="Proteomes" id="UP000483078"/>
    </source>
</evidence>
<dbReference type="Proteomes" id="UP000483078">
    <property type="component" value="Unassembled WGS sequence"/>
</dbReference>
<feature type="signal peptide" evidence="1">
    <location>
        <begin position="1"/>
        <end position="23"/>
    </location>
</feature>
<evidence type="ECO:0000313" key="2">
    <source>
        <dbReference type="EMBL" id="MTJ05663.1"/>
    </source>
</evidence>